<evidence type="ECO:0000313" key="5">
    <source>
        <dbReference type="Proteomes" id="UP000034112"/>
    </source>
</evidence>
<evidence type="ECO:0000256" key="2">
    <source>
        <dbReference type="ARBA" id="ARBA00023002"/>
    </source>
</evidence>
<dbReference type="AlphaFoldDB" id="A0A0F9XGW3"/>
<dbReference type="Proteomes" id="UP000034112">
    <property type="component" value="Unassembled WGS sequence"/>
</dbReference>
<dbReference type="Pfam" id="PF05368">
    <property type="entry name" value="NmrA"/>
    <property type="match status" value="1"/>
</dbReference>
<proteinExistence type="predicted"/>
<accession>A0A0F9XGW3</accession>
<organism evidence="4 5">
    <name type="scientific">Trichoderma harzianum</name>
    <name type="common">Hypocrea lixii</name>
    <dbReference type="NCBI Taxonomy" id="5544"/>
    <lineage>
        <taxon>Eukaryota</taxon>
        <taxon>Fungi</taxon>
        <taxon>Dikarya</taxon>
        <taxon>Ascomycota</taxon>
        <taxon>Pezizomycotina</taxon>
        <taxon>Sordariomycetes</taxon>
        <taxon>Hypocreomycetidae</taxon>
        <taxon>Hypocreales</taxon>
        <taxon>Hypocreaceae</taxon>
        <taxon>Trichoderma</taxon>
    </lineage>
</organism>
<dbReference type="PANTHER" id="PTHR47706:SF11">
    <property type="entry name" value="ISOFLAVONE REDUCTASE FAMILY PROTEIN (AFU_ORTHOLOGUE AFUA_1G12510)"/>
    <property type="match status" value="1"/>
</dbReference>
<name>A0A0F9XGW3_TRIHA</name>
<reference evidence="5" key="1">
    <citation type="journal article" date="2015" name="Genome Announc.">
        <title>Draft whole-genome sequence of the biocontrol agent Trichoderma harzianum T6776.</title>
        <authorList>
            <person name="Baroncelli R."/>
            <person name="Piaggeschi G."/>
            <person name="Fiorini L."/>
            <person name="Bertolini E."/>
            <person name="Zapparata A."/>
            <person name="Pe M.E."/>
            <person name="Sarrocco S."/>
            <person name="Vannacci G."/>
        </authorList>
    </citation>
    <scope>NUCLEOTIDE SEQUENCE [LARGE SCALE GENOMIC DNA]</scope>
    <source>
        <strain evidence="5">T6776</strain>
    </source>
</reference>
<keyword evidence="1" id="KW-0521">NADP</keyword>
<evidence type="ECO:0000259" key="3">
    <source>
        <dbReference type="Pfam" id="PF05368"/>
    </source>
</evidence>
<gene>
    <name evidence="4" type="ORF">THAR02_03607</name>
</gene>
<evidence type="ECO:0000256" key="1">
    <source>
        <dbReference type="ARBA" id="ARBA00022857"/>
    </source>
</evidence>
<dbReference type="PANTHER" id="PTHR47706">
    <property type="entry name" value="NMRA-LIKE FAMILY PROTEIN"/>
    <property type="match status" value="1"/>
</dbReference>
<dbReference type="InterPro" id="IPR008030">
    <property type="entry name" value="NmrA-like"/>
</dbReference>
<dbReference type="InterPro" id="IPR036291">
    <property type="entry name" value="NAD(P)-bd_dom_sf"/>
</dbReference>
<comment type="caution">
    <text evidence="4">The sequence shown here is derived from an EMBL/GenBank/DDBJ whole genome shotgun (WGS) entry which is preliminary data.</text>
</comment>
<dbReference type="GO" id="GO:0016491">
    <property type="term" value="F:oxidoreductase activity"/>
    <property type="evidence" value="ECO:0007669"/>
    <property type="project" value="UniProtKB-KW"/>
</dbReference>
<keyword evidence="2" id="KW-0560">Oxidoreductase</keyword>
<evidence type="ECO:0000313" key="4">
    <source>
        <dbReference type="EMBL" id="KKP04256.1"/>
    </source>
</evidence>
<dbReference type="OrthoDB" id="9974981at2759"/>
<protein>
    <submittedName>
        <fullName evidence="4">NmrA-like family protein</fullName>
    </submittedName>
</protein>
<dbReference type="Gene3D" id="3.90.25.10">
    <property type="entry name" value="UDP-galactose 4-epimerase, domain 1"/>
    <property type="match status" value="1"/>
</dbReference>
<dbReference type="OMA" id="TAPFTEW"/>
<feature type="domain" description="NmrA-like" evidence="3">
    <location>
        <begin position="4"/>
        <end position="243"/>
    </location>
</feature>
<sequence length="299" mass="32983">MSKPSVIIIGASGSVGRPLVDGFLSKADQFSKIGVLSSSSSAHKFENEKARGVDVVVGSFADPACYRGYDIAISLAGNTVMRLQPAMIDAAVVGGVTHFYPSEFGSDTALDALKDFRYFQDKRMTRYHCVATAKLHPQFKYTYMLTAPFTEWTILPFHGVDRTAKKVVAYGTKEMPMDVTSLKDTVRYTVASTLIPFPEGQQKREIRVVGERTTFQRIIDTLAEIEGCKYETVYVPVKGALEKMDAARKAEDEEAELEWSARGLLNSGNAIVDGPYDNARLDPAPAETVKQTFERILRG</sequence>
<dbReference type="SUPFAM" id="SSF51735">
    <property type="entry name" value="NAD(P)-binding Rossmann-fold domains"/>
    <property type="match status" value="1"/>
</dbReference>
<dbReference type="EMBL" id="JOKZ01000082">
    <property type="protein sequence ID" value="KKP04256.1"/>
    <property type="molecule type" value="Genomic_DNA"/>
</dbReference>
<dbReference type="Gene3D" id="3.40.50.720">
    <property type="entry name" value="NAD(P)-binding Rossmann-like Domain"/>
    <property type="match status" value="1"/>
</dbReference>
<dbReference type="InterPro" id="IPR051609">
    <property type="entry name" value="NmrA/Isoflavone_reductase-like"/>
</dbReference>